<dbReference type="Proteomes" id="UP000005408">
    <property type="component" value="Unassembled WGS sequence"/>
</dbReference>
<dbReference type="EnsemblMetazoa" id="G27544.1">
    <property type="protein sequence ID" value="G27544.1:cds"/>
    <property type="gene ID" value="G27544"/>
</dbReference>
<evidence type="ECO:0000313" key="1">
    <source>
        <dbReference type="EMBL" id="EKC31195.1"/>
    </source>
</evidence>
<evidence type="ECO:0000313" key="3">
    <source>
        <dbReference type="Proteomes" id="UP000005408"/>
    </source>
</evidence>
<dbReference type="HOGENOM" id="CLU_1662486_0_0_1"/>
<dbReference type="EMBL" id="JH817310">
    <property type="protein sequence ID" value="EKC31195.1"/>
    <property type="molecule type" value="Genomic_DNA"/>
</dbReference>
<reference evidence="2" key="2">
    <citation type="submission" date="2022-08" db="UniProtKB">
        <authorList>
            <consortium name="EnsemblMetazoa"/>
        </authorList>
    </citation>
    <scope>IDENTIFICATION</scope>
    <source>
        <strain evidence="2">05x7-T-G4-1.051#20</strain>
    </source>
</reference>
<dbReference type="EnsemblMetazoa" id="G27544.3">
    <property type="protein sequence ID" value="G27544.3:cds"/>
    <property type="gene ID" value="G27544"/>
</dbReference>
<dbReference type="AlphaFoldDB" id="K1QQQ0"/>
<evidence type="ECO:0000313" key="2">
    <source>
        <dbReference type="EnsemblMetazoa" id="G27544.1:cds"/>
    </source>
</evidence>
<organism evidence="1">
    <name type="scientific">Magallana gigas</name>
    <name type="common">Pacific oyster</name>
    <name type="synonym">Crassostrea gigas</name>
    <dbReference type="NCBI Taxonomy" id="29159"/>
    <lineage>
        <taxon>Eukaryota</taxon>
        <taxon>Metazoa</taxon>
        <taxon>Spiralia</taxon>
        <taxon>Lophotrochozoa</taxon>
        <taxon>Mollusca</taxon>
        <taxon>Bivalvia</taxon>
        <taxon>Autobranchia</taxon>
        <taxon>Pteriomorphia</taxon>
        <taxon>Ostreida</taxon>
        <taxon>Ostreoidea</taxon>
        <taxon>Ostreidae</taxon>
        <taxon>Magallana</taxon>
    </lineage>
</organism>
<reference evidence="1" key="1">
    <citation type="journal article" date="2012" name="Nature">
        <title>The oyster genome reveals stress adaptation and complexity of shell formation.</title>
        <authorList>
            <person name="Zhang G."/>
            <person name="Fang X."/>
            <person name="Guo X."/>
            <person name="Li L."/>
            <person name="Luo R."/>
            <person name="Xu F."/>
            <person name="Yang P."/>
            <person name="Zhang L."/>
            <person name="Wang X."/>
            <person name="Qi H."/>
            <person name="Xiong Z."/>
            <person name="Que H."/>
            <person name="Xie Y."/>
            <person name="Holland P.W."/>
            <person name="Paps J."/>
            <person name="Zhu Y."/>
            <person name="Wu F."/>
            <person name="Chen Y."/>
            <person name="Wang J."/>
            <person name="Peng C."/>
            <person name="Meng J."/>
            <person name="Yang L."/>
            <person name="Liu J."/>
            <person name="Wen B."/>
            <person name="Zhang N."/>
            <person name="Huang Z."/>
            <person name="Zhu Q."/>
            <person name="Feng Y."/>
            <person name="Mount A."/>
            <person name="Hedgecock D."/>
            <person name="Xu Z."/>
            <person name="Liu Y."/>
            <person name="Domazet-Loso T."/>
            <person name="Du Y."/>
            <person name="Sun X."/>
            <person name="Zhang S."/>
            <person name="Liu B."/>
            <person name="Cheng P."/>
            <person name="Jiang X."/>
            <person name="Li J."/>
            <person name="Fan D."/>
            <person name="Wang W."/>
            <person name="Fu W."/>
            <person name="Wang T."/>
            <person name="Wang B."/>
            <person name="Zhang J."/>
            <person name="Peng Z."/>
            <person name="Li Y."/>
            <person name="Li N."/>
            <person name="Wang J."/>
            <person name="Chen M."/>
            <person name="He Y."/>
            <person name="Tan F."/>
            <person name="Song X."/>
            <person name="Zheng Q."/>
            <person name="Huang R."/>
            <person name="Yang H."/>
            <person name="Du X."/>
            <person name="Chen L."/>
            <person name="Yang M."/>
            <person name="Gaffney P.M."/>
            <person name="Wang S."/>
            <person name="Luo L."/>
            <person name="She Z."/>
            <person name="Ming Y."/>
            <person name="Huang W."/>
            <person name="Zhang S."/>
            <person name="Huang B."/>
            <person name="Zhang Y."/>
            <person name="Qu T."/>
            <person name="Ni P."/>
            <person name="Miao G."/>
            <person name="Wang J."/>
            <person name="Wang Q."/>
            <person name="Steinberg C.E."/>
            <person name="Wang H."/>
            <person name="Li N."/>
            <person name="Qian L."/>
            <person name="Zhang G."/>
            <person name="Li Y."/>
            <person name="Yang H."/>
            <person name="Liu X."/>
            <person name="Wang J."/>
            <person name="Yin Y."/>
            <person name="Wang J."/>
        </authorList>
    </citation>
    <scope>NUCLEOTIDE SEQUENCE [LARGE SCALE GENOMIC DNA]</scope>
    <source>
        <strain evidence="1">05x7-T-G4-1.051#20</strain>
    </source>
</reference>
<dbReference type="EnsemblMetazoa" id="G27544.2">
    <property type="protein sequence ID" value="G27544.2:cds"/>
    <property type="gene ID" value="G27544"/>
</dbReference>
<gene>
    <name evidence="1" type="ORF">CGI_10020772</name>
</gene>
<accession>K1QQQ0</accession>
<proteinExistence type="predicted"/>
<sequence>MGEFKTPFTRILSQDIKHIYSGFPQTVTLRYSSPYPTQEQLRQKEDSHDLKTSVLRFSEYDKSYGCLIPRAPAFRILSRHEIDSLVNRVSTPTVASRGLSNSSDKAVVNDTRSNYPKYLGLQKVEKGEMNEINSRVNRPTKISEIRKHQNITKLSDISV</sequence>
<name>K1QQQ0_MAGGI</name>
<protein>
    <submittedName>
        <fullName evidence="1 2">Uncharacterized protein</fullName>
    </submittedName>
</protein>
<keyword evidence="3" id="KW-1185">Reference proteome</keyword>